<evidence type="ECO:0000313" key="3">
    <source>
        <dbReference type="EMBL" id="GFR78397.1"/>
    </source>
</evidence>
<evidence type="ECO:0000313" key="4">
    <source>
        <dbReference type="Proteomes" id="UP000762676"/>
    </source>
</evidence>
<keyword evidence="2" id="KW-0812">Transmembrane</keyword>
<protein>
    <recommendedName>
        <fullName evidence="5">BZIP domain-containing protein</fullName>
    </recommendedName>
</protein>
<keyword evidence="2" id="KW-1133">Transmembrane helix</keyword>
<keyword evidence="4" id="KW-1185">Reference proteome</keyword>
<feature type="transmembrane region" description="Helical" evidence="2">
    <location>
        <begin position="46"/>
        <end position="67"/>
    </location>
</feature>
<evidence type="ECO:0000256" key="1">
    <source>
        <dbReference type="SAM" id="MobiDB-lite"/>
    </source>
</evidence>
<feature type="compositionally biased region" description="Low complexity" evidence="1">
    <location>
        <begin position="446"/>
        <end position="456"/>
    </location>
</feature>
<name>A0AAV4FY97_9GAST</name>
<dbReference type="Proteomes" id="UP000762676">
    <property type="component" value="Unassembled WGS sequence"/>
</dbReference>
<accession>A0AAV4FY97</accession>
<reference evidence="3 4" key="1">
    <citation type="journal article" date="2021" name="Elife">
        <title>Chloroplast acquisition without the gene transfer in kleptoplastic sea slugs, Plakobranchus ocellatus.</title>
        <authorList>
            <person name="Maeda T."/>
            <person name="Takahashi S."/>
            <person name="Yoshida T."/>
            <person name="Shimamura S."/>
            <person name="Takaki Y."/>
            <person name="Nagai Y."/>
            <person name="Toyoda A."/>
            <person name="Suzuki Y."/>
            <person name="Arimoto A."/>
            <person name="Ishii H."/>
            <person name="Satoh N."/>
            <person name="Nishiyama T."/>
            <person name="Hasebe M."/>
            <person name="Maruyama T."/>
            <person name="Minagawa J."/>
            <person name="Obokata J."/>
            <person name="Shigenobu S."/>
        </authorList>
    </citation>
    <scope>NUCLEOTIDE SEQUENCE [LARGE SCALE GENOMIC DNA]</scope>
</reference>
<feature type="compositionally biased region" description="Polar residues" evidence="1">
    <location>
        <begin position="423"/>
        <end position="438"/>
    </location>
</feature>
<proteinExistence type="predicted"/>
<gene>
    <name evidence="3" type="ORF">ElyMa_000533300</name>
</gene>
<sequence length="567" mass="61885">MAEQEISDFYVDEDLEDVFHRQLKILDLDTNATSHSDTVGDHLPEWLIGVIIVVVMLIIAFFAMVVTSINKKKNSSKDDCSPKPCDDLESGAVTAIDNGDSLQVTSFVYNTGVVTNENSTGTISDSPAVTKTFRHDEGDELKSYTNPLFVEDDEEPAVQAVPPAKSKAAEKMEASGLNVTHEKRNVACAEVSCYSDSFLPSENDRNKIAGVEEVHSVGEMEKSKQPDKIQKRFSRIFGAKKEILTEAIVENSLELDQEKAAASKQRRKYLQKPKVSNQASGIKRERCKSLTSALEEQQEELSREITTIESHIGTFQNSSGIELEYFGSPPCCSDSGIDVSGLHQDKMGNRKNAAPEKGSISQIEKQDNIADRKNDVSSALNGLTDSHADASSAESVHRRESSADSIGKLTHPKSAFVEDLTTDETSSTKLQNGVSSLSTKEDDLGELGNSSNSESSVSLNTLCALPNLDNHEENSTPLCDRDLSRVDREIGYQDTVHGESCLQTKKHLTSNNVIVTSSASCCNPETVNSMENGSHYNSSLAEDNRGEKATGYDVIVSLVEPHYSTNL</sequence>
<feature type="region of interest" description="Disordered" evidence="1">
    <location>
        <begin position="379"/>
        <end position="456"/>
    </location>
</feature>
<dbReference type="EMBL" id="BMAT01001019">
    <property type="protein sequence ID" value="GFR78397.1"/>
    <property type="molecule type" value="Genomic_DNA"/>
</dbReference>
<evidence type="ECO:0000256" key="2">
    <source>
        <dbReference type="SAM" id="Phobius"/>
    </source>
</evidence>
<dbReference type="AlphaFoldDB" id="A0AAV4FY97"/>
<keyword evidence="2" id="KW-0472">Membrane</keyword>
<comment type="caution">
    <text evidence="3">The sequence shown here is derived from an EMBL/GenBank/DDBJ whole genome shotgun (WGS) entry which is preliminary data.</text>
</comment>
<organism evidence="3 4">
    <name type="scientific">Elysia marginata</name>
    <dbReference type="NCBI Taxonomy" id="1093978"/>
    <lineage>
        <taxon>Eukaryota</taxon>
        <taxon>Metazoa</taxon>
        <taxon>Spiralia</taxon>
        <taxon>Lophotrochozoa</taxon>
        <taxon>Mollusca</taxon>
        <taxon>Gastropoda</taxon>
        <taxon>Heterobranchia</taxon>
        <taxon>Euthyneura</taxon>
        <taxon>Panpulmonata</taxon>
        <taxon>Sacoglossa</taxon>
        <taxon>Placobranchoidea</taxon>
        <taxon>Plakobranchidae</taxon>
        <taxon>Elysia</taxon>
    </lineage>
</organism>
<evidence type="ECO:0008006" key="5">
    <source>
        <dbReference type="Google" id="ProtNLM"/>
    </source>
</evidence>